<dbReference type="GO" id="GO:0005730">
    <property type="term" value="C:nucleolus"/>
    <property type="evidence" value="ECO:0007669"/>
    <property type="project" value="TreeGrafter"/>
</dbReference>
<dbReference type="GO" id="GO:0071038">
    <property type="term" value="P:TRAMP-dependent tRNA surveillance pathway"/>
    <property type="evidence" value="ECO:0007669"/>
    <property type="project" value="TreeGrafter"/>
</dbReference>
<dbReference type="SMART" id="SM00341">
    <property type="entry name" value="HRDC"/>
    <property type="match status" value="1"/>
</dbReference>
<comment type="subcellular location">
    <subcellularLocation>
        <location evidence="1">Nucleus</location>
    </subcellularLocation>
</comment>
<evidence type="ECO:0000313" key="11">
    <source>
        <dbReference type="EMBL" id="RMZ16115.1"/>
    </source>
</evidence>
<evidence type="ECO:0000256" key="7">
    <source>
        <dbReference type="ARBA" id="ARBA00023242"/>
    </source>
</evidence>
<name>A0A3M7HSV0_HORWE</name>
<dbReference type="InterPro" id="IPR002121">
    <property type="entry name" value="HRDC_dom"/>
</dbReference>
<dbReference type="InterPro" id="IPR049559">
    <property type="entry name" value="Rrp6p-like_exo"/>
</dbReference>
<dbReference type="SMART" id="SM00474">
    <property type="entry name" value="35EXOc"/>
    <property type="match status" value="1"/>
</dbReference>
<dbReference type="SUPFAM" id="SSF53098">
    <property type="entry name" value="Ribonuclease H-like"/>
    <property type="match status" value="1"/>
</dbReference>
<dbReference type="GO" id="GO:0071037">
    <property type="term" value="P:nuclear polyadenylation-dependent snRNA catabolic process"/>
    <property type="evidence" value="ECO:0007669"/>
    <property type="project" value="TreeGrafter"/>
</dbReference>
<dbReference type="GO" id="GO:0003727">
    <property type="term" value="F:single-stranded RNA binding"/>
    <property type="evidence" value="ECO:0007669"/>
    <property type="project" value="TreeGrafter"/>
</dbReference>
<dbReference type="Pfam" id="PF01612">
    <property type="entry name" value="DNA_pol_A_exo1"/>
    <property type="match status" value="1"/>
</dbReference>
<dbReference type="EMBL" id="QWIQ01000021">
    <property type="protein sequence ID" value="RMZ16115.1"/>
    <property type="molecule type" value="Genomic_DNA"/>
</dbReference>
<dbReference type="GO" id="GO:0071051">
    <property type="term" value="P:poly(A)-dependent snoRNA 3'-end processing"/>
    <property type="evidence" value="ECO:0007669"/>
    <property type="project" value="TreeGrafter"/>
</dbReference>
<dbReference type="GO" id="GO:0071040">
    <property type="term" value="P:nuclear polyadenylation-dependent antisense transcript catabolic process"/>
    <property type="evidence" value="ECO:0007669"/>
    <property type="project" value="TreeGrafter"/>
</dbReference>
<dbReference type="Pfam" id="PF00570">
    <property type="entry name" value="HRDC"/>
    <property type="match status" value="1"/>
</dbReference>
<feature type="compositionally biased region" description="Basic residues" evidence="9">
    <location>
        <begin position="734"/>
        <end position="746"/>
    </location>
</feature>
<dbReference type="Pfam" id="PF08066">
    <property type="entry name" value="PMC2NT"/>
    <property type="match status" value="1"/>
</dbReference>
<feature type="compositionally biased region" description="Low complexity" evidence="9">
    <location>
        <begin position="658"/>
        <end position="669"/>
    </location>
</feature>
<evidence type="ECO:0000313" key="12">
    <source>
        <dbReference type="Proteomes" id="UP000281468"/>
    </source>
</evidence>
<dbReference type="InterPro" id="IPR045092">
    <property type="entry name" value="Rrp6-like"/>
</dbReference>
<comment type="similarity">
    <text evidence="8">Belongs to the exosome component 10/RRP6 family.</text>
</comment>
<keyword evidence="3" id="KW-0540">Nuclease</keyword>
<feature type="compositionally biased region" description="Basic and acidic residues" evidence="9">
    <location>
        <begin position="796"/>
        <end position="806"/>
    </location>
</feature>
<dbReference type="Gene3D" id="1.10.150.80">
    <property type="entry name" value="HRDC domain"/>
    <property type="match status" value="1"/>
</dbReference>
<dbReference type="FunFam" id="1.10.150.80:FF:000001">
    <property type="entry name" value="Putative exosome component 10"/>
    <property type="match status" value="1"/>
</dbReference>
<keyword evidence="5" id="KW-0271">Exosome</keyword>
<keyword evidence="7" id="KW-0539">Nucleus</keyword>
<dbReference type="GO" id="GO:0000176">
    <property type="term" value="C:nuclear exosome (RNase complex)"/>
    <property type="evidence" value="ECO:0007669"/>
    <property type="project" value="InterPro"/>
</dbReference>
<dbReference type="PROSITE" id="PS50967">
    <property type="entry name" value="HRDC"/>
    <property type="match status" value="1"/>
</dbReference>
<keyword evidence="2" id="KW-0698">rRNA processing</keyword>
<dbReference type="GO" id="GO:0071044">
    <property type="term" value="P:histone mRNA catabolic process"/>
    <property type="evidence" value="ECO:0007669"/>
    <property type="project" value="TreeGrafter"/>
</dbReference>
<dbReference type="FunFam" id="3.30.420.10:FF:000059">
    <property type="entry name" value="Exosome complex exonuclease Rrp6"/>
    <property type="match status" value="1"/>
</dbReference>
<dbReference type="InterPro" id="IPR012337">
    <property type="entry name" value="RNaseH-like_sf"/>
</dbReference>
<evidence type="ECO:0000256" key="2">
    <source>
        <dbReference type="ARBA" id="ARBA00022552"/>
    </source>
</evidence>
<protein>
    <recommendedName>
        <fullName evidence="10">HRDC domain-containing protein</fullName>
    </recommendedName>
</protein>
<evidence type="ECO:0000256" key="5">
    <source>
        <dbReference type="ARBA" id="ARBA00022835"/>
    </source>
</evidence>
<evidence type="ECO:0000256" key="1">
    <source>
        <dbReference type="ARBA" id="ARBA00004123"/>
    </source>
</evidence>
<dbReference type="InterPro" id="IPR002562">
    <property type="entry name" value="3'-5'_exonuclease_dom"/>
</dbReference>
<evidence type="ECO:0000256" key="3">
    <source>
        <dbReference type="ARBA" id="ARBA00022722"/>
    </source>
</evidence>
<dbReference type="AlphaFoldDB" id="A0A3M7HSV0"/>
<dbReference type="InterPro" id="IPR044876">
    <property type="entry name" value="HRDC_dom_sf"/>
</dbReference>
<evidence type="ECO:0000256" key="6">
    <source>
        <dbReference type="ARBA" id="ARBA00022839"/>
    </source>
</evidence>
<proteinExistence type="inferred from homology"/>
<gene>
    <name evidence="11" type="ORF">D0862_01398</name>
</gene>
<dbReference type="GO" id="GO:0071039">
    <property type="term" value="P:nuclear polyadenylation-dependent CUT catabolic process"/>
    <property type="evidence" value="ECO:0007669"/>
    <property type="project" value="TreeGrafter"/>
</dbReference>
<dbReference type="Proteomes" id="UP000281468">
    <property type="component" value="Unassembled WGS sequence"/>
</dbReference>
<feature type="domain" description="HRDC" evidence="10">
    <location>
        <begin position="462"/>
        <end position="542"/>
    </location>
</feature>
<dbReference type="GO" id="GO:0000175">
    <property type="term" value="F:3'-5'-RNA exonuclease activity"/>
    <property type="evidence" value="ECO:0007669"/>
    <property type="project" value="InterPro"/>
</dbReference>
<sequence length="826" mass="91672">MYDIVHMMAAPSDFASLQSSIQSALVQTTRTSSQLAAEDLSFHRSLSSSLGSNLDRQNARLLSIADRLLGSATADPAATSVRSSSTAPRLSDIEAVEGNWRAVVDVVDSLLERADTALDEFTGAVKRLSPGAEAKAGEKEASLKGLKGTGKISASLRGREIEKPQLSFDHVPQNDETGKFAPLLMEKPHAMVPFNGSFESGKHPYQAEIEQYTYPASMYTFAEPTMYHPFESTTAVMVDTEEAVDTMLEELKQAKEIAIDLEHHDHRSYIGIVSLMQISTRDKDWIVDTLRPWRRKLQCLNHVFADPSIIKILHGAFMDVMWLQRDLGLYLVGLFDTHYACRALGYPGGSYAYLLKRFCNVDAQKQYQLADWRIRPLPQELFDYARSDTHYLLYIFDHLRNELITKSNFSKPNHEGDKIYDVLTRSSETALQVYEHPVYDTELGQGPGGWYKLLARTPALLSKEQFAIFRAVHKWRDDVARAQDDSVHYVMPNHQIFSIAKAMPTTRAELLGVAQPGTQTVRLRADELVSVIVRAKEEGKNGPEMVEVMSKVEPQFPRKPAQRQEQNHSVAAFLPQRQQPGTASGGPLVAANPRALRSDQSSFWGPAFSPPSQKPGAEQRRAMATANIDLSVPLPPLTAEVFADPAEAVATPVKSSEPATPAASTPADTPKTEDQDDDVFVLKQLGGGKKRKRQQPPAFEQEKEKALDGLAQGNDEVALPSAEEEANQQQTKAERKRAKKEAKKAKKTADGVVGPNGTTDGMDNNDDDVPFDYNSAPSMLNPPRESKADRKKREKKQVDPYKKAMDAPKGLGRNQKERAGRTMTYR</sequence>
<dbReference type="GO" id="GO:0071035">
    <property type="term" value="P:nuclear polyadenylation-dependent rRNA catabolic process"/>
    <property type="evidence" value="ECO:0007669"/>
    <property type="project" value="TreeGrafter"/>
</dbReference>
<reference evidence="11 12" key="1">
    <citation type="journal article" date="2018" name="BMC Genomics">
        <title>Genomic evidence for intraspecific hybridization in a clonal and extremely halotolerant yeast.</title>
        <authorList>
            <person name="Gostincar C."/>
            <person name="Stajich J.E."/>
            <person name="Zupancic J."/>
            <person name="Zalar P."/>
            <person name="Gunde-Cimerman N."/>
        </authorList>
    </citation>
    <scope>NUCLEOTIDE SEQUENCE [LARGE SCALE GENOMIC DNA]</scope>
    <source>
        <strain evidence="11 12">EXF-171</strain>
    </source>
</reference>
<dbReference type="Gene3D" id="3.30.420.10">
    <property type="entry name" value="Ribonuclease H-like superfamily/Ribonuclease H"/>
    <property type="match status" value="1"/>
</dbReference>
<dbReference type="CDD" id="cd06147">
    <property type="entry name" value="Rrp6p_like_exo"/>
    <property type="match status" value="1"/>
</dbReference>
<dbReference type="GO" id="GO:0000467">
    <property type="term" value="P:exonucleolytic trimming to generate mature 3'-end of 5.8S rRNA from tricistronic rRNA transcript (SSU-rRNA, 5.8S rRNA, LSU-rRNA)"/>
    <property type="evidence" value="ECO:0007669"/>
    <property type="project" value="InterPro"/>
</dbReference>
<organism evidence="11 12">
    <name type="scientific">Hortaea werneckii</name>
    <name type="common">Black yeast</name>
    <name type="synonym">Cladosporium werneckii</name>
    <dbReference type="NCBI Taxonomy" id="91943"/>
    <lineage>
        <taxon>Eukaryota</taxon>
        <taxon>Fungi</taxon>
        <taxon>Dikarya</taxon>
        <taxon>Ascomycota</taxon>
        <taxon>Pezizomycotina</taxon>
        <taxon>Dothideomycetes</taxon>
        <taxon>Dothideomycetidae</taxon>
        <taxon>Mycosphaerellales</taxon>
        <taxon>Teratosphaeriaceae</taxon>
        <taxon>Hortaea</taxon>
    </lineage>
</organism>
<comment type="caution">
    <text evidence="11">The sequence shown here is derived from an EMBL/GenBank/DDBJ whole genome shotgun (WGS) entry which is preliminary data.</text>
</comment>
<dbReference type="GO" id="GO:0071036">
    <property type="term" value="P:nuclear polyadenylation-dependent snoRNA catabolic process"/>
    <property type="evidence" value="ECO:0007669"/>
    <property type="project" value="TreeGrafter"/>
</dbReference>
<feature type="region of interest" description="Disordered" evidence="9">
    <location>
        <begin position="648"/>
        <end position="826"/>
    </location>
</feature>
<evidence type="ECO:0000256" key="4">
    <source>
        <dbReference type="ARBA" id="ARBA00022801"/>
    </source>
</evidence>
<dbReference type="InterPro" id="IPR036397">
    <property type="entry name" value="RNaseH_sf"/>
</dbReference>
<dbReference type="VEuPathDB" id="FungiDB:BTJ68_03035"/>
<evidence type="ECO:0000256" key="9">
    <source>
        <dbReference type="SAM" id="MobiDB-lite"/>
    </source>
</evidence>
<keyword evidence="4" id="KW-0378">Hydrolase</keyword>
<dbReference type="InterPro" id="IPR010997">
    <property type="entry name" value="HRDC-like_sf"/>
</dbReference>
<evidence type="ECO:0000256" key="8">
    <source>
        <dbReference type="ARBA" id="ARBA00043957"/>
    </source>
</evidence>
<accession>A0A3M7HSV0</accession>
<dbReference type="PANTHER" id="PTHR12124:SF47">
    <property type="entry name" value="EXOSOME COMPONENT 10"/>
    <property type="match status" value="1"/>
</dbReference>
<keyword evidence="6" id="KW-0269">Exonuclease</keyword>
<dbReference type="InterPro" id="IPR012588">
    <property type="entry name" value="Exosome-assoc_fac_Rrp6_N"/>
</dbReference>
<evidence type="ECO:0000259" key="10">
    <source>
        <dbReference type="PROSITE" id="PS50967"/>
    </source>
</evidence>
<dbReference type="GO" id="GO:0000166">
    <property type="term" value="F:nucleotide binding"/>
    <property type="evidence" value="ECO:0007669"/>
    <property type="project" value="InterPro"/>
</dbReference>
<dbReference type="PANTHER" id="PTHR12124">
    <property type="entry name" value="POLYMYOSITIS/SCLERODERMA AUTOANTIGEN-RELATED"/>
    <property type="match status" value="1"/>
</dbReference>
<feature type="region of interest" description="Disordered" evidence="9">
    <location>
        <begin position="597"/>
        <end position="621"/>
    </location>
</feature>
<dbReference type="SUPFAM" id="SSF47819">
    <property type="entry name" value="HRDC-like"/>
    <property type="match status" value="1"/>
</dbReference>